<organism evidence="1 2">
    <name type="scientific">Dentiscutata erythropus</name>
    <dbReference type="NCBI Taxonomy" id="1348616"/>
    <lineage>
        <taxon>Eukaryota</taxon>
        <taxon>Fungi</taxon>
        <taxon>Fungi incertae sedis</taxon>
        <taxon>Mucoromycota</taxon>
        <taxon>Glomeromycotina</taxon>
        <taxon>Glomeromycetes</taxon>
        <taxon>Diversisporales</taxon>
        <taxon>Gigasporaceae</taxon>
        <taxon>Dentiscutata</taxon>
    </lineage>
</organism>
<proteinExistence type="predicted"/>
<dbReference type="OrthoDB" id="10374981at2759"/>
<keyword evidence="2" id="KW-1185">Reference proteome</keyword>
<feature type="non-terminal residue" evidence="1">
    <location>
        <position position="1"/>
    </location>
</feature>
<dbReference type="EMBL" id="CAJVPY010044082">
    <property type="protein sequence ID" value="CAG8808670.1"/>
    <property type="molecule type" value="Genomic_DNA"/>
</dbReference>
<accession>A0A9N9K2E2</accession>
<dbReference type="Proteomes" id="UP000789405">
    <property type="component" value="Unassembled WGS sequence"/>
</dbReference>
<comment type="caution">
    <text evidence="1">The sequence shown here is derived from an EMBL/GenBank/DDBJ whole genome shotgun (WGS) entry which is preliminary data.</text>
</comment>
<gene>
    <name evidence="1" type="ORF">DERYTH_LOCUS24937</name>
</gene>
<name>A0A9N9K2E2_9GLOM</name>
<evidence type="ECO:0000313" key="1">
    <source>
        <dbReference type="EMBL" id="CAG8808670.1"/>
    </source>
</evidence>
<reference evidence="1" key="1">
    <citation type="submission" date="2021-06" db="EMBL/GenBank/DDBJ databases">
        <authorList>
            <person name="Kallberg Y."/>
            <person name="Tangrot J."/>
            <person name="Rosling A."/>
        </authorList>
    </citation>
    <scope>NUCLEOTIDE SEQUENCE</scope>
    <source>
        <strain evidence="1">MA453B</strain>
    </source>
</reference>
<sequence length="100" mass="11719">GVINQAHRNYELQQIKQMHNYTITTTLHKANKGPTQEPEVPTNDINQDTDSEDELQVLVNQDSAKRNKHNLEKVLSLWESMLEDEKLNDDWEKDTIDLLY</sequence>
<evidence type="ECO:0000313" key="2">
    <source>
        <dbReference type="Proteomes" id="UP000789405"/>
    </source>
</evidence>
<dbReference type="AlphaFoldDB" id="A0A9N9K2E2"/>
<protein>
    <submittedName>
        <fullName evidence="1">3836_t:CDS:1</fullName>
    </submittedName>
</protein>